<dbReference type="InterPro" id="IPR047153">
    <property type="entry name" value="TRIM45/56/19-like"/>
</dbReference>
<dbReference type="SMART" id="SM00336">
    <property type="entry name" value="BBOX"/>
    <property type="match status" value="2"/>
</dbReference>
<dbReference type="InterPro" id="IPR000315">
    <property type="entry name" value="Znf_B-box"/>
</dbReference>
<dbReference type="PANTHER" id="PTHR25462">
    <property type="entry name" value="BONUS, ISOFORM C-RELATED"/>
    <property type="match status" value="1"/>
</dbReference>
<dbReference type="PANTHER" id="PTHR25462:SF296">
    <property type="entry name" value="MEIOTIC P26, ISOFORM F"/>
    <property type="match status" value="1"/>
</dbReference>
<dbReference type="CDD" id="cd19756">
    <property type="entry name" value="Bbox2"/>
    <property type="match status" value="1"/>
</dbReference>
<feature type="domain" description="RING-type" evidence="5">
    <location>
        <begin position="28"/>
        <end position="71"/>
    </location>
</feature>
<feature type="domain" description="B box-type" evidence="6">
    <location>
        <begin position="109"/>
        <end position="152"/>
    </location>
</feature>
<dbReference type="InterPro" id="IPR001841">
    <property type="entry name" value="Znf_RING"/>
</dbReference>
<reference evidence="7" key="1">
    <citation type="journal article" date="2019" name="bioRxiv">
        <title>The Genome of the Zebra Mussel, Dreissena polymorpha: A Resource for Invasive Species Research.</title>
        <authorList>
            <person name="McCartney M.A."/>
            <person name="Auch B."/>
            <person name="Kono T."/>
            <person name="Mallez S."/>
            <person name="Zhang Y."/>
            <person name="Obille A."/>
            <person name="Becker A."/>
            <person name="Abrahante J.E."/>
            <person name="Garbe J."/>
            <person name="Badalamenti J.P."/>
            <person name="Herman A."/>
            <person name="Mangelson H."/>
            <person name="Liachko I."/>
            <person name="Sullivan S."/>
            <person name="Sone E.D."/>
            <person name="Koren S."/>
            <person name="Silverstein K.A.T."/>
            <person name="Beckman K.B."/>
            <person name="Gohl D.M."/>
        </authorList>
    </citation>
    <scope>NUCLEOTIDE SEQUENCE</scope>
    <source>
        <strain evidence="7">Duluth1</strain>
        <tissue evidence="7">Whole animal</tissue>
    </source>
</reference>
<gene>
    <name evidence="7" type="ORF">DPMN_126289</name>
</gene>
<dbReference type="Gene3D" id="3.30.40.10">
    <property type="entry name" value="Zinc/RING finger domain, C3HC4 (zinc finger)"/>
    <property type="match status" value="1"/>
</dbReference>
<proteinExistence type="predicted"/>
<organism evidence="7 8">
    <name type="scientific">Dreissena polymorpha</name>
    <name type="common">Zebra mussel</name>
    <name type="synonym">Mytilus polymorpha</name>
    <dbReference type="NCBI Taxonomy" id="45954"/>
    <lineage>
        <taxon>Eukaryota</taxon>
        <taxon>Metazoa</taxon>
        <taxon>Spiralia</taxon>
        <taxon>Lophotrochozoa</taxon>
        <taxon>Mollusca</taxon>
        <taxon>Bivalvia</taxon>
        <taxon>Autobranchia</taxon>
        <taxon>Heteroconchia</taxon>
        <taxon>Euheterodonta</taxon>
        <taxon>Imparidentia</taxon>
        <taxon>Neoheterodontei</taxon>
        <taxon>Myida</taxon>
        <taxon>Dreissenoidea</taxon>
        <taxon>Dreissenidae</taxon>
        <taxon>Dreissena</taxon>
    </lineage>
</organism>
<evidence type="ECO:0000259" key="6">
    <source>
        <dbReference type="PROSITE" id="PS50119"/>
    </source>
</evidence>
<comment type="caution">
    <text evidence="7">The sequence shown here is derived from an EMBL/GenBank/DDBJ whole genome shotgun (WGS) entry which is preliminary data.</text>
</comment>
<evidence type="ECO:0000256" key="3">
    <source>
        <dbReference type="ARBA" id="ARBA00022833"/>
    </source>
</evidence>
<evidence type="ECO:0000313" key="7">
    <source>
        <dbReference type="EMBL" id="KAH3824453.1"/>
    </source>
</evidence>
<name>A0A9D4GWT8_DREPO</name>
<dbReference type="Gene3D" id="4.10.830.40">
    <property type="match status" value="1"/>
</dbReference>
<dbReference type="AlphaFoldDB" id="A0A9D4GWT8"/>
<reference evidence="7" key="2">
    <citation type="submission" date="2020-11" db="EMBL/GenBank/DDBJ databases">
        <authorList>
            <person name="McCartney M.A."/>
            <person name="Auch B."/>
            <person name="Kono T."/>
            <person name="Mallez S."/>
            <person name="Becker A."/>
            <person name="Gohl D.M."/>
            <person name="Silverstein K.A.T."/>
            <person name="Koren S."/>
            <person name="Bechman K.B."/>
            <person name="Herman A."/>
            <person name="Abrahante J.E."/>
            <person name="Garbe J."/>
        </authorList>
    </citation>
    <scope>NUCLEOTIDE SEQUENCE</scope>
    <source>
        <strain evidence="7">Duluth1</strain>
        <tissue evidence="7">Whole animal</tissue>
    </source>
</reference>
<dbReference type="PROSITE" id="PS50119">
    <property type="entry name" value="ZF_BBOX"/>
    <property type="match status" value="2"/>
</dbReference>
<dbReference type="GO" id="GO:0008270">
    <property type="term" value="F:zinc ion binding"/>
    <property type="evidence" value="ECO:0007669"/>
    <property type="project" value="UniProtKB-KW"/>
</dbReference>
<dbReference type="Proteomes" id="UP000828390">
    <property type="component" value="Unassembled WGS sequence"/>
</dbReference>
<dbReference type="InterPro" id="IPR018957">
    <property type="entry name" value="Znf_C3HC4_RING-type"/>
</dbReference>
<dbReference type="EMBL" id="JAIWYP010000005">
    <property type="protein sequence ID" value="KAH3824453.1"/>
    <property type="molecule type" value="Genomic_DNA"/>
</dbReference>
<dbReference type="PROSITE" id="PS00518">
    <property type="entry name" value="ZF_RING_1"/>
    <property type="match status" value="1"/>
</dbReference>
<dbReference type="SMART" id="SM00184">
    <property type="entry name" value="RING"/>
    <property type="match status" value="2"/>
</dbReference>
<dbReference type="InterPro" id="IPR013083">
    <property type="entry name" value="Znf_RING/FYVE/PHD"/>
</dbReference>
<evidence type="ECO:0000256" key="1">
    <source>
        <dbReference type="ARBA" id="ARBA00022723"/>
    </source>
</evidence>
<protein>
    <submittedName>
        <fullName evidence="7">Uncharacterized protein</fullName>
    </submittedName>
</protein>
<evidence type="ECO:0000256" key="4">
    <source>
        <dbReference type="PROSITE-ProRule" id="PRU00024"/>
    </source>
</evidence>
<evidence type="ECO:0000259" key="5">
    <source>
        <dbReference type="PROSITE" id="PS50089"/>
    </source>
</evidence>
<keyword evidence="2 4" id="KW-0863">Zinc-finger</keyword>
<keyword evidence="1" id="KW-0479">Metal-binding</keyword>
<dbReference type="SUPFAM" id="SSF57845">
    <property type="entry name" value="B-box zinc-binding domain"/>
    <property type="match status" value="1"/>
</dbReference>
<keyword evidence="3" id="KW-0862">Zinc</keyword>
<dbReference type="Pfam" id="PF00097">
    <property type="entry name" value="zf-C3HC4"/>
    <property type="match status" value="1"/>
</dbReference>
<dbReference type="PROSITE" id="PS50089">
    <property type="entry name" value="ZF_RING_2"/>
    <property type="match status" value="1"/>
</dbReference>
<feature type="domain" description="B box-type" evidence="6">
    <location>
        <begin position="166"/>
        <end position="207"/>
    </location>
</feature>
<dbReference type="InterPro" id="IPR017907">
    <property type="entry name" value="Znf_RING_CS"/>
</dbReference>
<dbReference type="Gene3D" id="3.30.160.60">
    <property type="entry name" value="Classic Zinc Finger"/>
    <property type="match status" value="1"/>
</dbReference>
<dbReference type="OrthoDB" id="6059339at2759"/>
<accession>A0A9D4GWT8</accession>
<evidence type="ECO:0000313" key="8">
    <source>
        <dbReference type="Proteomes" id="UP000828390"/>
    </source>
</evidence>
<sequence>MERQISNGSHEIEGEIPPTEGLLRSIECFFCNDRLTDPKEVDCGHVFCSACLNEYVLECPSVNDVTCPLCRHVIRLPETGVSALPTHVLYQDLVREVNALDNGNTLSRGSCKFCSDENKLPATVKCVGCKVPMCEDCASNHVHNGVNKVIPIHRKQDSILRDALPRRDTACPVHQTESVLFHCVTCQCCACYKCKDEKHQKHEVIDMIDAAAPAKTFISDIHTRVNDYINETKEALHDIERIGAEYDKNVDSTVMRINEQVDLLINHILKEKKRLLDELHSHAEDVESRLNLCMAEMNAKGTRAQALQDLTDNLVFYGTDAENTMYKEKIDKRWKELQEAKLSRFGQGYKMGLNFSMNERLTTVLSAELGTLTVSQTLSPWTSRKSAPFDSVVPTGPGPMDASELQKKMRAVMSNDFSLKRSQIFTKFVDSKWNLETYKTCKVTGQTVTVWLRMDEESENMSRASKRISMRSVSSPCLIAEVDSFDVDGEHEYKKTFEKLPDGTIVRLAIGAKDTIILAVYPGHYASSIISQAKLRSLTKKDTEGIYVAVLVKGQFVVGELRKIPIPEGPCFDFEVTSRSLIVVRSFTQKQLHLYNNQCVACATNHAEHDISVLKIMESPDNEIIAMCKDLEGNIFCETITETAERVRRFTFSSESLSPMRCEFREARFDRFGNVLVHFQASGCQDVLYQVTRSANRKELLTKPELLHKIDKLAVLPDGRLCVFDKFECVLITLKYL</sequence>
<evidence type="ECO:0000256" key="2">
    <source>
        <dbReference type="ARBA" id="ARBA00022771"/>
    </source>
</evidence>
<dbReference type="SUPFAM" id="SSF57850">
    <property type="entry name" value="RING/U-box"/>
    <property type="match status" value="1"/>
</dbReference>
<dbReference type="Pfam" id="PF00643">
    <property type="entry name" value="zf-B_box"/>
    <property type="match status" value="1"/>
</dbReference>
<keyword evidence="8" id="KW-1185">Reference proteome</keyword>